<dbReference type="RefSeq" id="WP_004616335.1">
    <property type="nucleotide sequence ID" value="NZ_ACXX02000001.1"/>
</dbReference>
<dbReference type="Proteomes" id="UP000003860">
    <property type="component" value="Unassembled WGS sequence"/>
</dbReference>
<dbReference type="InterPro" id="IPR012657">
    <property type="entry name" value="23S_rRNA-intervening_sequence"/>
</dbReference>
<accession>F1T7U7</accession>
<dbReference type="CDD" id="cd16377">
    <property type="entry name" value="23S_rRNA_IVP_like"/>
    <property type="match status" value="1"/>
</dbReference>
<dbReference type="EMBL" id="ACXX02000001">
    <property type="protein sequence ID" value="EGD49545.1"/>
    <property type="molecule type" value="Genomic_DNA"/>
</dbReference>
<dbReference type="Pfam" id="PF05635">
    <property type="entry name" value="23S_rRNA_IVP"/>
    <property type="match status" value="1"/>
</dbReference>
<dbReference type="PANTHER" id="PTHR38471">
    <property type="entry name" value="FOUR HELIX BUNDLE PROTEIN"/>
    <property type="match status" value="1"/>
</dbReference>
<dbReference type="Gene3D" id="1.20.1440.60">
    <property type="entry name" value="23S rRNA-intervening sequence"/>
    <property type="match status" value="1"/>
</dbReference>
<proteinExistence type="predicted"/>
<evidence type="ECO:0000313" key="1">
    <source>
        <dbReference type="EMBL" id="EGD49545.1"/>
    </source>
</evidence>
<comment type="caution">
    <text evidence="1">The sequence shown here is derived from an EMBL/GenBank/DDBJ whole genome shotgun (WGS) entry which is preliminary data.</text>
</comment>
<dbReference type="SUPFAM" id="SSF158446">
    <property type="entry name" value="IVS-encoded protein-like"/>
    <property type="match status" value="1"/>
</dbReference>
<dbReference type="GO" id="GO:0005840">
    <property type="term" value="C:ribosome"/>
    <property type="evidence" value="ECO:0007669"/>
    <property type="project" value="UniProtKB-KW"/>
</dbReference>
<protein>
    <submittedName>
        <fullName evidence="1">S23 ribosomal protein</fullName>
    </submittedName>
</protein>
<reference evidence="1" key="2">
    <citation type="submission" date="2011-01" db="EMBL/GenBank/DDBJ databases">
        <title>The Non-contiguous Finished genome of Clostridium papyrosolvens.</title>
        <authorList>
            <person name="Lucas S."/>
            <person name="Copeland A."/>
            <person name="Lapidus A."/>
            <person name="Cheng J.-F."/>
            <person name="Goodwin L."/>
            <person name="Pitluck S."/>
            <person name="Misra M."/>
            <person name="Chertkov O."/>
            <person name="Detter J.C."/>
            <person name="Han C."/>
            <person name="Tapia R."/>
            <person name="Land M."/>
            <person name="Hauser L."/>
            <person name="Kyrpides N."/>
            <person name="Ivanova N."/>
            <person name="Pagani I."/>
            <person name="Mouttaki H."/>
            <person name="He Z."/>
            <person name="Zhou J."/>
            <person name="Hemme C.L."/>
            <person name="Woyke T."/>
        </authorList>
    </citation>
    <scope>NUCLEOTIDE SEQUENCE [LARGE SCALE GENOMIC DNA]</scope>
    <source>
        <strain evidence="1">DSM 2782</strain>
    </source>
</reference>
<reference evidence="1" key="1">
    <citation type="submission" date="2009-07" db="EMBL/GenBank/DDBJ databases">
        <authorList>
            <consortium name="US DOE Joint Genome Institute (JGI-PGF)"/>
            <person name="Lucas S."/>
            <person name="Copeland A."/>
            <person name="Lapidus A."/>
            <person name="Glavina del Rio T."/>
            <person name="Tice H."/>
            <person name="Bruce D."/>
            <person name="Goodwin L."/>
            <person name="Pitluck S."/>
            <person name="Larimer F."/>
            <person name="Land M.L."/>
            <person name="Mouttaki H."/>
            <person name="He Z."/>
            <person name="Zhou J."/>
            <person name="Hemme C.L."/>
        </authorList>
    </citation>
    <scope>NUCLEOTIDE SEQUENCE</scope>
    <source>
        <strain evidence="1">DSM 2782</strain>
    </source>
</reference>
<dbReference type="PANTHER" id="PTHR38471:SF2">
    <property type="entry name" value="FOUR HELIX BUNDLE PROTEIN"/>
    <property type="match status" value="1"/>
</dbReference>
<dbReference type="AlphaFoldDB" id="F1T7U7"/>
<keyword evidence="1" id="KW-0689">Ribosomal protein</keyword>
<name>F1T7U7_9FIRM</name>
<organism evidence="1 2">
    <name type="scientific">Ruminiclostridium papyrosolvens DSM 2782</name>
    <dbReference type="NCBI Taxonomy" id="588581"/>
    <lineage>
        <taxon>Bacteria</taxon>
        <taxon>Bacillati</taxon>
        <taxon>Bacillota</taxon>
        <taxon>Clostridia</taxon>
        <taxon>Eubacteriales</taxon>
        <taxon>Oscillospiraceae</taxon>
        <taxon>Ruminiclostridium</taxon>
    </lineage>
</organism>
<sequence length="139" mass="16034">MPIMYETIRDFRSLIVYQRAKELANDICKLSDKFPPSERYESTSQIRRAATSVAANIAEGNSQIYPSKELTFISTAIGSLGEVRYWLEFAYDQDFVPQSEYERLDALCLEITKMLYGYMRRVKQVIDGVGQHKGTIKYP</sequence>
<keyword evidence="1" id="KW-0687">Ribonucleoprotein</keyword>
<gene>
    <name evidence="1" type="ORF">Cpap_3981</name>
</gene>
<keyword evidence="2" id="KW-1185">Reference proteome</keyword>
<evidence type="ECO:0000313" key="2">
    <source>
        <dbReference type="Proteomes" id="UP000003860"/>
    </source>
</evidence>
<dbReference type="OrthoDB" id="160990at2"/>
<dbReference type="eggNOG" id="COG0399">
    <property type="taxonomic scope" value="Bacteria"/>
</dbReference>
<dbReference type="InterPro" id="IPR036583">
    <property type="entry name" value="23S_rRNA_IVS_sf"/>
</dbReference>
<dbReference type="STRING" id="588581.Cpap_3981"/>
<dbReference type="NCBIfam" id="TIGR02436">
    <property type="entry name" value="four helix bundle protein"/>
    <property type="match status" value="1"/>
</dbReference>